<dbReference type="InterPro" id="IPR012337">
    <property type="entry name" value="RNaseH-like_sf"/>
</dbReference>
<dbReference type="Proteomes" id="UP000476176">
    <property type="component" value="Unassembled WGS sequence"/>
</dbReference>
<reference evidence="3 4" key="1">
    <citation type="submission" date="2018-09" db="EMBL/GenBank/DDBJ databases">
        <title>Genomic investigation of the strawberry pathogen Phytophthora fragariae indicates pathogenicity is determined by transcriptional variation in three key races.</title>
        <authorList>
            <person name="Adams T.M."/>
            <person name="Armitage A.D."/>
            <person name="Sobczyk M.K."/>
            <person name="Bates H.J."/>
            <person name="Dunwell J.M."/>
            <person name="Nellist C.F."/>
            <person name="Harrison R.J."/>
        </authorList>
    </citation>
    <scope>NUCLEOTIDE SEQUENCE [LARGE SCALE GENOMIC DNA]</scope>
    <source>
        <strain evidence="3 4">BC-23</strain>
    </source>
</reference>
<feature type="region of interest" description="Disordered" evidence="1">
    <location>
        <begin position="274"/>
        <end position="296"/>
    </location>
</feature>
<proteinExistence type="predicted"/>
<name>A0A6G0MIB7_9STRA</name>
<feature type="compositionally biased region" description="Basic and acidic residues" evidence="1">
    <location>
        <begin position="274"/>
        <end position="294"/>
    </location>
</feature>
<dbReference type="PROSITE" id="PS50994">
    <property type="entry name" value="INTEGRASE"/>
    <property type="match status" value="1"/>
</dbReference>
<dbReference type="Pfam" id="PF17921">
    <property type="entry name" value="Integrase_H2C2"/>
    <property type="match status" value="1"/>
</dbReference>
<dbReference type="Gene3D" id="3.30.420.10">
    <property type="entry name" value="Ribonuclease H-like superfamily/Ribonuclease H"/>
    <property type="match status" value="1"/>
</dbReference>
<dbReference type="SUPFAM" id="SSF53098">
    <property type="entry name" value="Ribonuclease H-like"/>
    <property type="match status" value="1"/>
</dbReference>
<evidence type="ECO:0000259" key="2">
    <source>
        <dbReference type="PROSITE" id="PS50994"/>
    </source>
</evidence>
<dbReference type="AlphaFoldDB" id="A0A6G0MIB7"/>
<gene>
    <name evidence="3" type="ORF">PF004_g28583</name>
</gene>
<dbReference type="InterPro" id="IPR050951">
    <property type="entry name" value="Retrovirus_Pol_polyprotein"/>
</dbReference>
<dbReference type="InterPro" id="IPR036397">
    <property type="entry name" value="RNaseH_sf"/>
</dbReference>
<dbReference type="InterPro" id="IPR001584">
    <property type="entry name" value="Integrase_cat-core"/>
</dbReference>
<comment type="caution">
    <text evidence="3">The sequence shown here is derived from an EMBL/GenBank/DDBJ whole genome shotgun (WGS) entry which is preliminary data.</text>
</comment>
<protein>
    <recommendedName>
        <fullName evidence="2">Integrase catalytic domain-containing protein</fullName>
    </recommendedName>
</protein>
<dbReference type="PANTHER" id="PTHR37984">
    <property type="entry name" value="PROTEIN CBG26694"/>
    <property type="match status" value="1"/>
</dbReference>
<evidence type="ECO:0000313" key="4">
    <source>
        <dbReference type="Proteomes" id="UP000476176"/>
    </source>
</evidence>
<dbReference type="GO" id="GO:0015074">
    <property type="term" value="P:DNA integration"/>
    <property type="evidence" value="ECO:0007669"/>
    <property type="project" value="InterPro"/>
</dbReference>
<dbReference type="FunFam" id="1.10.340.70:FF:000001">
    <property type="entry name" value="Retrovirus-related Pol polyprotein from transposon gypsy-like Protein"/>
    <property type="match status" value="1"/>
</dbReference>
<dbReference type="Gene3D" id="1.10.340.70">
    <property type="match status" value="1"/>
</dbReference>
<organism evidence="3 4">
    <name type="scientific">Phytophthora fragariae</name>
    <dbReference type="NCBI Taxonomy" id="53985"/>
    <lineage>
        <taxon>Eukaryota</taxon>
        <taxon>Sar</taxon>
        <taxon>Stramenopiles</taxon>
        <taxon>Oomycota</taxon>
        <taxon>Peronosporomycetes</taxon>
        <taxon>Peronosporales</taxon>
        <taxon>Peronosporaceae</taxon>
        <taxon>Phytophthora</taxon>
    </lineage>
</organism>
<dbReference type="Pfam" id="PF00665">
    <property type="entry name" value="rve"/>
    <property type="match status" value="1"/>
</dbReference>
<accession>A0A6G0MIB7</accession>
<evidence type="ECO:0000256" key="1">
    <source>
        <dbReference type="SAM" id="MobiDB-lite"/>
    </source>
</evidence>
<evidence type="ECO:0000313" key="3">
    <source>
        <dbReference type="EMBL" id="KAE9168194.1"/>
    </source>
</evidence>
<dbReference type="GO" id="GO:0003676">
    <property type="term" value="F:nucleic acid binding"/>
    <property type="evidence" value="ECO:0007669"/>
    <property type="project" value="InterPro"/>
</dbReference>
<feature type="domain" description="Integrase catalytic" evidence="2">
    <location>
        <begin position="68"/>
        <end position="228"/>
    </location>
</feature>
<sequence>MVQEVLQSCHDSLEGGHQGINRTYHRVKSDYYWIGLYADVEKHVRSCPDCCSSKSRPQLRGYSPGNVLAERPFQMVSMDFVIPLPKSRRGNTALLLFQCSFTGFVMGKAMSDTTALVVAQAFEECVYRRFGAPSLIRHDRDSRFMSEVFQAFAETMQSRSRATLSYRPQANGQQERSVKTVMQSVRVYAEDPLQQNWDEIAEKLIFAINNSQDGTRKETPFYLVHGWDAQSTLKAMSSSLKRGSGRQSDALAWRREVNRQQEIALSMAKEYQATEKARRAKEHNETLGRKEKESLQNGKLRLASSKASGGVRARAWQAAAGQQQAASGSVVAASELEHAKLRLTRSKRRRGWWRRPSSSMASCGWPAASGVEAGGGVRARAWQAVAGQQQAVSGTRDRRWWRRPRRGFHAAAPQQQGVSGSVAVASGGVRAADGNLPLPSRRFMTPEVGRSWRY</sequence>
<dbReference type="PANTHER" id="PTHR37984:SF5">
    <property type="entry name" value="PROTEIN NYNRIN-LIKE"/>
    <property type="match status" value="1"/>
</dbReference>
<dbReference type="InterPro" id="IPR041588">
    <property type="entry name" value="Integrase_H2C2"/>
</dbReference>
<dbReference type="EMBL" id="QXGC01004692">
    <property type="protein sequence ID" value="KAE9168194.1"/>
    <property type="molecule type" value="Genomic_DNA"/>
</dbReference>